<dbReference type="GeneID" id="91084349"/>
<reference evidence="12" key="3">
    <citation type="submission" date="2024-01" db="EMBL/GenBank/DDBJ databases">
        <authorList>
            <person name="Coelho M.A."/>
            <person name="David-Palma M."/>
            <person name="Shea T."/>
            <person name="Sun S."/>
            <person name="Cuomo C.A."/>
            <person name="Heitman J."/>
        </authorList>
    </citation>
    <scope>NUCLEOTIDE SEQUENCE</scope>
    <source>
        <strain evidence="12">CBS 7841</strain>
    </source>
</reference>
<accession>A0AAJ8JML8</accession>
<dbReference type="GO" id="GO:0000177">
    <property type="term" value="C:cytoplasmic exosome (RNase complex)"/>
    <property type="evidence" value="ECO:0007669"/>
    <property type="project" value="TreeGrafter"/>
</dbReference>
<keyword evidence="8" id="KW-0539">Nucleus</keyword>
<evidence type="ECO:0000256" key="1">
    <source>
        <dbReference type="ARBA" id="ARBA00004496"/>
    </source>
</evidence>
<evidence type="ECO:0000313" key="13">
    <source>
        <dbReference type="Proteomes" id="UP000094043"/>
    </source>
</evidence>
<dbReference type="GO" id="GO:0071038">
    <property type="term" value="P:TRAMP-dependent tRNA surveillance pathway"/>
    <property type="evidence" value="ECO:0007669"/>
    <property type="project" value="TreeGrafter"/>
</dbReference>
<dbReference type="CDD" id="cd05790">
    <property type="entry name" value="S1_Rrp40"/>
    <property type="match status" value="1"/>
</dbReference>
<dbReference type="CDD" id="cd22526">
    <property type="entry name" value="KH-I_Rrp40"/>
    <property type="match status" value="1"/>
</dbReference>
<dbReference type="KEGG" id="cdep:91084349"/>
<dbReference type="GO" id="GO:0071034">
    <property type="term" value="P:CUT catabolic process"/>
    <property type="evidence" value="ECO:0007669"/>
    <property type="project" value="TreeGrafter"/>
</dbReference>
<dbReference type="GO" id="GO:0000467">
    <property type="term" value="P:exonucleolytic trimming to generate mature 3'-end of 5.8S rRNA from tricistronic rRNA transcript (SSU-rRNA, 5.8S rRNA, LSU-rRNA)"/>
    <property type="evidence" value="ECO:0007669"/>
    <property type="project" value="TreeGrafter"/>
</dbReference>
<reference evidence="12" key="2">
    <citation type="journal article" date="2022" name="Elife">
        <title>Obligate sexual reproduction of a homothallic fungus closely related to the Cryptococcus pathogenic species complex.</title>
        <authorList>
            <person name="Passer A.R."/>
            <person name="Clancey S.A."/>
            <person name="Shea T."/>
            <person name="David-Palma M."/>
            <person name="Averette A.F."/>
            <person name="Boekhout T."/>
            <person name="Porcel B.M."/>
            <person name="Nowrousian M."/>
            <person name="Cuomo C.A."/>
            <person name="Sun S."/>
            <person name="Heitman J."/>
            <person name="Coelho M.A."/>
        </authorList>
    </citation>
    <scope>NUCLEOTIDE SEQUENCE</scope>
    <source>
        <strain evidence="12">CBS 7841</strain>
    </source>
</reference>
<dbReference type="InterPro" id="IPR012340">
    <property type="entry name" value="NA-bd_OB-fold"/>
</dbReference>
<evidence type="ECO:0000256" key="5">
    <source>
        <dbReference type="ARBA" id="ARBA00022552"/>
    </source>
</evidence>
<dbReference type="EMBL" id="CP143784">
    <property type="protein sequence ID" value="WVN84996.1"/>
    <property type="molecule type" value="Genomic_DNA"/>
</dbReference>
<dbReference type="Pfam" id="PF15985">
    <property type="entry name" value="KH_6"/>
    <property type="match status" value="1"/>
</dbReference>
<feature type="domain" description="Exosome complex exonuclease Rrp40 N-terminal" evidence="11">
    <location>
        <begin position="21"/>
        <end position="76"/>
    </location>
</feature>
<dbReference type="Pfam" id="PF21262">
    <property type="entry name" value="RRP40_S1"/>
    <property type="match status" value="1"/>
</dbReference>
<evidence type="ECO:0000259" key="10">
    <source>
        <dbReference type="Pfam" id="PF15985"/>
    </source>
</evidence>
<evidence type="ECO:0000256" key="4">
    <source>
        <dbReference type="ARBA" id="ARBA00022490"/>
    </source>
</evidence>
<comment type="subcellular location">
    <subcellularLocation>
        <location evidence="1">Cytoplasm</location>
    </subcellularLocation>
    <subcellularLocation>
        <location evidence="2">Nucleus</location>
        <location evidence="2">Nucleolus</location>
    </subcellularLocation>
</comment>
<dbReference type="GO" id="GO:0003723">
    <property type="term" value="F:RNA binding"/>
    <property type="evidence" value="ECO:0007669"/>
    <property type="project" value="UniProtKB-KW"/>
</dbReference>
<reference evidence="12" key="1">
    <citation type="submission" date="2016-06" db="EMBL/GenBank/DDBJ databases">
        <authorList>
            <person name="Cuomo C."/>
            <person name="Litvintseva A."/>
            <person name="Heitman J."/>
            <person name="Chen Y."/>
            <person name="Sun S."/>
            <person name="Springer D."/>
            <person name="Dromer F."/>
            <person name="Young S."/>
            <person name="Zeng Q."/>
            <person name="Chapman S."/>
            <person name="Gujja S."/>
            <person name="Saif S."/>
            <person name="Birren B."/>
        </authorList>
    </citation>
    <scope>NUCLEOTIDE SEQUENCE</scope>
    <source>
        <strain evidence="12">CBS 7841</strain>
    </source>
</reference>
<keyword evidence="5" id="KW-0698">rRNA processing</keyword>
<dbReference type="GO" id="GO:0071035">
    <property type="term" value="P:nuclear polyadenylation-dependent rRNA catabolic process"/>
    <property type="evidence" value="ECO:0007669"/>
    <property type="project" value="TreeGrafter"/>
</dbReference>
<organism evidence="12 13">
    <name type="scientific">Cryptococcus depauperatus CBS 7841</name>
    <dbReference type="NCBI Taxonomy" id="1295531"/>
    <lineage>
        <taxon>Eukaryota</taxon>
        <taxon>Fungi</taxon>
        <taxon>Dikarya</taxon>
        <taxon>Basidiomycota</taxon>
        <taxon>Agaricomycotina</taxon>
        <taxon>Tremellomycetes</taxon>
        <taxon>Tremellales</taxon>
        <taxon>Cryptococcaceae</taxon>
        <taxon>Cryptococcus</taxon>
    </lineage>
</organism>
<proteinExistence type="inferred from homology"/>
<dbReference type="GO" id="GO:0005730">
    <property type="term" value="C:nucleolus"/>
    <property type="evidence" value="ECO:0007669"/>
    <property type="project" value="UniProtKB-SubCell"/>
</dbReference>
<comment type="similarity">
    <text evidence="3">Belongs to the RRP40 family.</text>
</comment>
<name>A0AAJ8JML8_9TREE</name>
<evidence type="ECO:0000259" key="11">
    <source>
        <dbReference type="Pfam" id="PF18311"/>
    </source>
</evidence>
<dbReference type="Proteomes" id="UP000094043">
    <property type="component" value="Chromosome 1"/>
</dbReference>
<evidence type="ECO:0000256" key="7">
    <source>
        <dbReference type="ARBA" id="ARBA00022884"/>
    </source>
</evidence>
<dbReference type="FunFam" id="3.30.1370.10:FF:000038">
    <property type="entry name" value="exosome complex component RRP40"/>
    <property type="match status" value="1"/>
</dbReference>
<evidence type="ECO:0000256" key="8">
    <source>
        <dbReference type="ARBA" id="ARBA00023242"/>
    </source>
</evidence>
<dbReference type="RefSeq" id="XP_066065697.1">
    <property type="nucleotide sequence ID" value="XM_066209600.1"/>
</dbReference>
<dbReference type="GO" id="GO:0034475">
    <property type="term" value="P:U4 snRNA 3'-end processing"/>
    <property type="evidence" value="ECO:0007669"/>
    <property type="project" value="TreeGrafter"/>
</dbReference>
<sequence length="246" mass="26739">MSSSLILPGERALLPQSSSSITIGPGISQSALPISTASSSSRPSSQICIATKLGILHTGKGKERSQKVWIESNSKRYIPAQKDMVLGTVIARHAEGYRVDLGSSQMAQLDALAFEGATKRSKPNLKVGTLVFARVLSAMRDMEPEIECFDPNTGKSDGFGELKGGVMVKCSLQLCRHLLNRSHILLPTIASVTSFEIAIGLNGRLWLKAETISETIAMKRLIESVDSYETRVEEVAIKEKLRHFLA</sequence>
<gene>
    <name evidence="12" type="ORF">L203_100133</name>
</gene>
<dbReference type="InterPro" id="IPR037319">
    <property type="entry name" value="Rrp40_S1"/>
</dbReference>
<keyword evidence="6" id="KW-0271">Exosome</keyword>
<dbReference type="GO" id="GO:0000176">
    <property type="term" value="C:nuclear exosome (RNase complex)"/>
    <property type="evidence" value="ECO:0007669"/>
    <property type="project" value="TreeGrafter"/>
</dbReference>
<dbReference type="SUPFAM" id="SSF50249">
    <property type="entry name" value="Nucleic acid-binding proteins"/>
    <property type="match status" value="1"/>
</dbReference>
<dbReference type="PANTHER" id="PTHR21321:SF1">
    <property type="entry name" value="EXOSOME COMPLEX COMPONENT RRP40"/>
    <property type="match status" value="1"/>
</dbReference>
<dbReference type="InterPro" id="IPR041054">
    <property type="entry name" value="Rrp40_N_euk"/>
</dbReference>
<dbReference type="PANTHER" id="PTHR21321">
    <property type="entry name" value="PNAS-3 RELATED"/>
    <property type="match status" value="1"/>
</dbReference>
<dbReference type="Gene3D" id="2.40.50.140">
    <property type="entry name" value="Nucleic acid-binding proteins"/>
    <property type="match status" value="1"/>
</dbReference>
<dbReference type="InterPro" id="IPR036612">
    <property type="entry name" value="KH_dom_type_1_sf"/>
</dbReference>
<evidence type="ECO:0000256" key="6">
    <source>
        <dbReference type="ARBA" id="ARBA00022835"/>
    </source>
</evidence>
<evidence type="ECO:0000256" key="9">
    <source>
        <dbReference type="ARBA" id="ARBA00030615"/>
    </source>
</evidence>
<keyword evidence="4" id="KW-0963">Cytoplasm</keyword>
<feature type="domain" description="K Homology" evidence="10">
    <location>
        <begin position="165"/>
        <end position="211"/>
    </location>
</feature>
<keyword evidence="13" id="KW-1185">Reference proteome</keyword>
<dbReference type="GO" id="GO:0010468">
    <property type="term" value="P:regulation of gene expression"/>
    <property type="evidence" value="ECO:0007669"/>
    <property type="project" value="UniProtKB-ARBA"/>
</dbReference>
<dbReference type="GO" id="GO:0071051">
    <property type="term" value="P:poly(A)-dependent snoRNA 3'-end processing"/>
    <property type="evidence" value="ECO:0007669"/>
    <property type="project" value="TreeGrafter"/>
</dbReference>
<dbReference type="InterPro" id="IPR004088">
    <property type="entry name" value="KH_dom_type_1"/>
</dbReference>
<dbReference type="SUPFAM" id="SSF54791">
    <property type="entry name" value="Eukaryotic type KH-domain (KH-domain type I)"/>
    <property type="match status" value="1"/>
</dbReference>
<dbReference type="FunFam" id="2.40.50.140:FF:000112">
    <property type="entry name" value="Exosome complex component RRP40"/>
    <property type="match status" value="1"/>
</dbReference>
<dbReference type="AlphaFoldDB" id="A0AAJ8JML8"/>
<dbReference type="Pfam" id="PF18311">
    <property type="entry name" value="Rrp40_N"/>
    <property type="match status" value="1"/>
</dbReference>
<protein>
    <recommendedName>
        <fullName evidence="9">Ribosomal RNA-processing protein 40</fullName>
    </recommendedName>
</protein>
<evidence type="ECO:0000256" key="3">
    <source>
        <dbReference type="ARBA" id="ARBA00007841"/>
    </source>
</evidence>
<dbReference type="InterPro" id="IPR026699">
    <property type="entry name" value="Exosome_RNA_bind1/RRP40/RRP4"/>
</dbReference>
<evidence type="ECO:0000256" key="2">
    <source>
        <dbReference type="ARBA" id="ARBA00004604"/>
    </source>
</evidence>
<dbReference type="Gene3D" id="3.30.1370.10">
    <property type="entry name" value="K Homology domain, type 1"/>
    <property type="match status" value="1"/>
</dbReference>
<dbReference type="InterPro" id="IPR049469">
    <property type="entry name" value="RRP40_KH-I"/>
</dbReference>
<evidence type="ECO:0000313" key="12">
    <source>
        <dbReference type="EMBL" id="WVN84996.1"/>
    </source>
</evidence>
<keyword evidence="7" id="KW-0694">RNA-binding</keyword>